<evidence type="ECO:0000313" key="3">
    <source>
        <dbReference type="EnsemblProtists" id="EKX32773"/>
    </source>
</evidence>
<proteinExistence type="predicted"/>
<reference evidence="3" key="3">
    <citation type="submission" date="2015-06" db="UniProtKB">
        <authorList>
            <consortium name="EnsemblProtists"/>
        </authorList>
    </citation>
    <scope>IDENTIFICATION</scope>
</reference>
<evidence type="ECO:0000313" key="4">
    <source>
        <dbReference type="Proteomes" id="UP000011087"/>
    </source>
</evidence>
<evidence type="ECO:0000256" key="1">
    <source>
        <dbReference type="SAM" id="MobiDB-lite"/>
    </source>
</evidence>
<gene>
    <name evidence="2" type="ORF">GUITHDRAFT_148373</name>
</gene>
<feature type="compositionally biased region" description="Polar residues" evidence="1">
    <location>
        <begin position="156"/>
        <end position="168"/>
    </location>
</feature>
<dbReference type="AlphaFoldDB" id="L1I990"/>
<evidence type="ECO:0008006" key="5">
    <source>
        <dbReference type="Google" id="ProtNLM"/>
    </source>
</evidence>
<dbReference type="GeneID" id="17289503"/>
<dbReference type="Proteomes" id="UP000011087">
    <property type="component" value="Unassembled WGS sequence"/>
</dbReference>
<evidence type="ECO:0000313" key="2">
    <source>
        <dbReference type="EMBL" id="EKX32773.1"/>
    </source>
</evidence>
<name>L1I990_GUITC</name>
<feature type="region of interest" description="Disordered" evidence="1">
    <location>
        <begin position="124"/>
        <end position="176"/>
    </location>
</feature>
<dbReference type="OrthoDB" id="411785at2759"/>
<accession>L1I990</accession>
<dbReference type="EMBL" id="JH993172">
    <property type="protein sequence ID" value="EKX32773.1"/>
    <property type="molecule type" value="Genomic_DNA"/>
</dbReference>
<dbReference type="HOGENOM" id="CLU_1528036_0_0_1"/>
<organism evidence="2">
    <name type="scientific">Guillardia theta (strain CCMP2712)</name>
    <name type="common">Cryptophyte</name>
    <dbReference type="NCBI Taxonomy" id="905079"/>
    <lineage>
        <taxon>Eukaryota</taxon>
        <taxon>Cryptophyceae</taxon>
        <taxon>Pyrenomonadales</taxon>
        <taxon>Geminigeraceae</taxon>
        <taxon>Guillardia</taxon>
    </lineage>
</organism>
<protein>
    <recommendedName>
        <fullName evidence="5">SWIM-type domain-containing protein</fullName>
    </recommendedName>
</protein>
<reference evidence="4" key="2">
    <citation type="submission" date="2012-11" db="EMBL/GenBank/DDBJ databases">
        <authorList>
            <person name="Kuo A."/>
            <person name="Curtis B.A."/>
            <person name="Tanifuji G."/>
            <person name="Burki F."/>
            <person name="Gruber A."/>
            <person name="Irimia M."/>
            <person name="Maruyama S."/>
            <person name="Arias M.C."/>
            <person name="Ball S.G."/>
            <person name="Gile G.H."/>
            <person name="Hirakawa Y."/>
            <person name="Hopkins J.F."/>
            <person name="Rensing S.A."/>
            <person name="Schmutz J."/>
            <person name="Symeonidi A."/>
            <person name="Elias M."/>
            <person name="Eveleigh R.J."/>
            <person name="Herman E.K."/>
            <person name="Klute M.J."/>
            <person name="Nakayama T."/>
            <person name="Obornik M."/>
            <person name="Reyes-Prieto A."/>
            <person name="Armbrust E.V."/>
            <person name="Aves S.J."/>
            <person name="Beiko R.G."/>
            <person name="Coutinho P."/>
            <person name="Dacks J.B."/>
            <person name="Durnford D.G."/>
            <person name="Fast N.M."/>
            <person name="Green B.R."/>
            <person name="Grisdale C."/>
            <person name="Hempe F."/>
            <person name="Henrissat B."/>
            <person name="Hoppner M.P."/>
            <person name="Ishida K.-I."/>
            <person name="Kim E."/>
            <person name="Koreny L."/>
            <person name="Kroth P.G."/>
            <person name="Liu Y."/>
            <person name="Malik S.-B."/>
            <person name="Maier U.G."/>
            <person name="McRose D."/>
            <person name="Mock T."/>
            <person name="Neilson J.A."/>
            <person name="Onodera N.T."/>
            <person name="Poole A.M."/>
            <person name="Pritham E.J."/>
            <person name="Richards T.A."/>
            <person name="Rocap G."/>
            <person name="Roy S.W."/>
            <person name="Sarai C."/>
            <person name="Schaack S."/>
            <person name="Shirato S."/>
            <person name="Slamovits C.H."/>
            <person name="Spencer D.F."/>
            <person name="Suzuki S."/>
            <person name="Worden A.Z."/>
            <person name="Zauner S."/>
            <person name="Barry K."/>
            <person name="Bell C."/>
            <person name="Bharti A.K."/>
            <person name="Crow J.A."/>
            <person name="Grimwood J."/>
            <person name="Kramer R."/>
            <person name="Lindquist E."/>
            <person name="Lucas S."/>
            <person name="Salamov A."/>
            <person name="McFadden G.I."/>
            <person name="Lane C.E."/>
            <person name="Keeling P.J."/>
            <person name="Gray M.W."/>
            <person name="Grigoriev I.V."/>
            <person name="Archibald J.M."/>
        </authorList>
    </citation>
    <scope>NUCLEOTIDE SEQUENCE</scope>
    <source>
        <strain evidence="4">CCMP2712</strain>
    </source>
</reference>
<reference evidence="2 4" key="1">
    <citation type="journal article" date="2012" name="Nature">
        <title>Algal genomes reveal evolutionary mosaicism and the fate of nucleomorphs.</title>
        <authorList>
            <consortium name="DOE Joint Genome Institute"/>
            <person name="Curtis B.A."/>
            <person name="Tanifuji G."/>
            <person name="Burki F."/>
            <person name="Gruber A."/>
            <person name="Irimia M."/>
            <person name="Maruyama S."/>
            <person name="Arias M.C."/>
            <person name="Ball S.G."/>
            <person name="Gile G.H."/>
            <person name="Hirakawa Y."/>
            <person name="Hopkins J.F."/>
            <person name="Kuo A."/>
            <person name="Rensing S.A."/>
            <person name="Schmutz J."/>
            <person name="Symeonidi A."/>
            <person name="Elias M."/>
            <person name="Eveleigh R.J."/>
            <person name="Herman E.K."/>
            <person name="Klute M.J."/>
            <person name="Nakayama T."/>
            <person name="Obornik M."/>
            <person name="Reyes-Prieto A."/>
            <person name="Armbrust E.V."/>
            <person name="Aves S.J."/>
            <person name="Beiko R.G."/>
            <person name="Coutinho P."/>
            <person name="Dacks J.B."/>
            <person name="Durnford D.G."/>
            <person name="Fast N.M."/>
            <person name="Green B.R."/>
            <person name="Grisdale C.J."/>
            <person name="Hempel F."/>
            <person name="Henrissat B."/>
            <person name="Hoppner M.P."/>
            <person name="Ishida K."/>
            <person name="Kim E."/>
            <person name="Koreny L."/>
            <person name="Kroth P.G."/>
            <person name="Liu Y."/>
            <person name="Malik S.B."/>
            <person name="Maier U.G."/>
            <person name="McRose D."/>
            <person name="Mock T."/>
            <person name="Neilson J.A."/>
            <person name="Onodera N.T."/>
            <person name="Poole A.M."/>
            <person name="Pritham E.J."/>
            <person name="Richards T.A."/>
            <person name="Rocap G."/>
            <person name="Roy S.W."/>
            <person name="Sarai C."/>
            <person name="Schaack S."/>
            <person name="Shirato S."/>
            <person name="Slamovits C.H."/>
            <person name="Spencer D.F."/>
            <person name="Suzuki S."/>
            <person name="Worden A.Z."/>
            <person name="Zauner S."/>
            <person name="Barry K."/>
            <person name="Bell C."/>
            <person name="Bharti A.K."/>
            <person name="Crow J.A."/>
            <person name="Grimwood J."/>
            <person name="Kramer R."/>
            <person name="Lindquist E."/>
            <person name="Lucas S."/>
            <person name="Salamov A."/>
            <person name="McFadden G.I."/>
            <person name="Lane C.E."/>
            <person name="Keeling P.J."/>
            <person name="Gray M.W."/>
            <person name="Grigoriev I.V."/>
            <person name="Archibald J.M."/>
        </authorList>
    </citation>
    <scope>NUCLEOTIDE SEQUENCE</scope>
    <source>
        <strain evidence="2 4">CCMP2712</strain>
    </source>
</reference>
<keyword evidence="4" id="KW-1185">Reference proteome</keyword>
<dbReference type="RefSeq" id="XP_005819753.1">
    <property type="nucleotide sequence ID" value="XM_005819696.1"/>
</dbReference>
<feature type="compositionally biased region" description="Basic and acidic residues" evidence="1">
    <location>
        <begin position="124"/>
        <end position="141"/>
    </location>
</feature>
<sequence length="176" mass="20204">MGSNGRSYVMQKKGLIISCTCPLWRYQALDTVPREMRTCKHLQAFLGRELELARVGQVGGEMTRKTYRRLKKQQDEHRLAEKMKEKEYEQIIAKAKLDKEQGELEREWTAVSAMVDSVITPSKEEEKYQVLDSEQEHEKQVEASSNKSKLKGKGNTYQTPSKNGSAACSLSKERLF</sequence>
<dbReference type="EnsemblProtists" id="EKX32773">
    <property type="protein sequence ID" value="EKX32773"/>
    <property type="gene ID" value="GUITHDRAFT_148373"/>
</dbReference>
<dbReference type="PaxDb" id="55529-EKX32773"/>
<dbReference type="KEGG" id="gtt:GUITHDRAFT_148373"/>